<evidence type="ECO:0000259" key="1">
    <source>
        <dbReference type="Pfam" id="PF02627"/>
    </source>
</evidence>
<dbReference type="PANTHER" id="PTHR35446:SF3">
    <property type="entry name" value="CMD DOMAIN-CONTAINING PROTEIN"/>
    <property type="match status" value="1"/>
</dbReference>
<dbReference type="KEGG" id="rul:UC8_50780"/>
<accession>A0A5B9R000</accession>
<dbReference type="GO" id="GO:0051920">
    <property type="term" value="F:peroxiredoxin activity"/>
    <property type="evidence" value="ECO:0007669"/>
    <property type="project" value="InterPro"/>
</dbReference>
<organism evidence="2 3">
    <name type="scientific">Roseimaritima ulvae</name>
    <dbReference type="NCBI Taxonomy" id="980254"/>
    <lineage>
        <taxon>Bacteria</taxon>
        <taxon>Pseudomonadati</taxon>
        <taxon>Planctomycetota</taxon>
        <taxon>Planctomycetia</taxon>
        <taxon>Pirellulales</taxon>
        <taxon>Pirellulaceae</taxon>
        <taxon>Roseimaritima</taxon>
    </lineage>
</organism>
<dbReference type="Pfam" id="PF02627">
    <property type="entry name" value="CMD"/>
    <property type="match status" value="1"/>
</dbReference>
<dbReference type="Gene3D" id="1.20.1290.10">
    <property type="entry name" value="AhpD-like"/>
    <property type="match status" value="1"/>
</dbReference>
<dbReference type="InterPro" id="IPR004675">
    <property type="entry name" value="AhpD_core"/>
</dbReference>
<dbReference type="PANTHER" id="PTHR35446">
    <property type="entry name" value="SI:CH211-175M2.5"/>
    <property type="match status" value="1"/>
</dbReference>
<dbReference type="AlphaFoldDB" id="A0A5B9R000"/>
<dbReference type="InterPro" id="IPR003779">
    <property type="entry name" value="CMD-like"/>
</dbReference>
<dbReference type="NCBIfam" id="TIGR00778">
    <property type="entry name" value="ahpD_dom"/>
    <property type="match status" value="1"/>
</dbReference>
<feature type="domain" description="Carboxymuconolactone decarboxylase-like" evidence="1">
    <location>
        <begin position="41"/>
        <end position="121"/>
    </location>
</feature>
<dbReference type="OrthoDB" id="9801997at2"/>
<gene>
    <name evidence="2" type="ORF">UC8_50780</name>
</gene>
<dbReference type="RefSeq" id="WP_068140961.1">
    <property type="nucleotide sequence ID" value="NZ_CP042914.1"/>
</dbReference>
<dbReference type="InterPro" id="IPR029032">
    <property type="entry name" value="AhpD-like"/>
</dbReference>
<evidence type="ECO:0000313" key="3">
    <source>
        <dbReference type="Proteomes" id="UP000325286"/>
    </source>
</evidence>
<dbReference type="EMBL" id="CP042914">
    <property type="protein sequence ID" value="QEG43035.1"/>
    <property type="molecule type" value="Genomic_DNA"/>
</dbReference>
<sequence>MPHVQPLKQSDAPADAQPILAAIEKKFGQSLNIFSTLAHQPDVLGGTTQINDGIQNDLPDKLRELAYFKSSQVNGCEYCSHYHKQAAKKAGASDAQLNAIDDYAGSDAFDDQEKAVLAYAEQLTKTAAVDAQTVAKLKESLNDTQLVTLAATVALANFTNRVNHGLDIELP</sequence>
<dbReference type="Proteomes" id="UP000325286">
    <property type="component" value="Chromosome"/>
</dbReference>
<protein>
    <submittedName>
        <fullName evidence="2">Carboxymuconolactone decarboxylase family protein</fullName>
    </submittedName>
</protein>
<name>A0A5B9R000_9BACT</name>
<proteinExistence type="predicted"/>
<evidence type="ECO:0000313" key="2">
    <source>
        <dbReference type="EMBL" id="QEG43035.1"/>
    </source>
</evidence>
<keyword evidence="3" id="KW-1185">Reference proteome</keyword>
<dbReference type="SUPFAM" id="SSF69118">
    <property type="entry name" value="AhpD-like"/>
    <property type="match status" value="1"/>
</dbReference>
<reference evidence="2 3" key="1">
    <citation type="submission" date="2019-08" db="EMBL/GenBank/DDBJ databases">
        <title>Deep-cultivation of Planctomycetes and their phenomic and genomic characterization uncovers novel biology.</title>
        <authorList>
            <person name="Wiegand S."/>
            <person name="Jogler M."/>
            <person name="Boedeker C."/>
            <person name="Pinto D."/>
            <person name="Vollmers J."/>
            <person name="Rivas-Marin E."/>
            <person name="Kohn T."/>
            <person name="Peeters S.H."/>
            <person name="Heuer A."/>
            <person name="Rast P."/>
            <person name="Oberbeckmann S."/>
            <person name="Bunk B."/>
            <person name="Jeske O."/>
            <person name="Meyerdierks A."/>
            <person name="Storesund J.E."/>
            <person name="Kallscheuer N."/>
            <person name="Luecker S."/>
            <person name="Lage O.M."/>
            <person name="Pohl T."/>
            <person name="Merkel B.J."/>
            <person name="Hornburger P."/>
            <person name="Mueller R.-W."/>
            <person name="Bruemmer F."/>
            <person name="Labrenz M."/>
            <person name="Spormann A.M."/>
            <person name="Op den Camp H."/>
            <person name="Overmann J."/>
            <person name="Amann R."/>
            <person name="Jetten M.S.M."/>
            <person name="Mascher T."/>
            <person name="Medema M.H."/>
            <person name="Devos D.P."/>
            <person name="Kaster A.-K."/>
            <person name="Ovreas L."/>
            <person name="Rohde M."/>
            <person name="Galperin M.Y."/>
            <person name="Jogler C."/>
        </authorList>
    </citation>
    <scope>NUCLEOTIDE SEQUENCE [LARGE SCALE GENOMIC DNA]</scope>
    <source>
        <strain evidence="2 3">UC8</strain>
    </source>
</reference>